<dbReference type="AlphaFoldDB" id="A0A2A6DWJ3"/>
<dbReference type="Proteomes" id="UP000243688">
    <property type="component" value="Unassembled WGS sequence"/>
</dbReference>
<protein>
    <submittedName>
        <fullName evidence="1">Uncharacterized protein</fullName>
    </submittedName>
</protein>
<sequence length="196" mass="22948">MLAAWNVQGEHGNQRDRNERVVCFRRSGEDFILTVPGSQLSHKEAAIYRVAGDHDIQIIQQPISRMVLHFNQGTLDTDSINAQVLPLFIEHPLTYRVWNTEILLRSKHDFGAVIPQVCTHEFHISSISFYMYLSYPYCNTNATQMQRTLQCKYGFFIRNFLMKTDEPSTNRNITHVYVFYDFLMYSDLVLTQNKMI</sequence>
<reference evidence="1 2" key="1">
    <citation type="submission" date="2016-12" db="EMBL/GenBank/DDBJ databases">
        <title>Candidatus Reconcilibacillus cellulovorans genome.</title>
        <authorList>
            <person name="Kolinko S."/>
            <person name="Wu Y.-W."/>
            <person name="Tachea F."/>
            <person name="Denzel E."/>
            <person name="Hiras J."/>
            <person name="Baecker N."/>
            <person name="Chan L.J."/>
            <person name="Eichorst S.A."/>
            <person name="Frey D."/>
            <person name="Adams P.D."/>
            <person name="Pray T."/>
            <person name="Tanjore D."/>
            <person name="Petzold C.J."/>
            <person name="Gladden J.M."/>
            <person name="Simmons B.A."/>
            <person name="Singer S.W."/>
        </authorList>
    </citation>
    <scope>NUCLEOTIDE SEQUENCE [LARGE SCALE GENOMIC DNA]</scope>
    <source>
        <strain evidence="1">JTherm</strain>
    </source>
</reference>
<name>A0A2A6DWJ3_9BACL</name>
<proteinExistence type="predicted"/>
<dbReference type="EMBL" id="MOXJ01000039">
    <property type="protein sequence ID" value="PDO09438.1"/>
    <property type="molecule type" value="Genomic_DNA"/>
</dbReference>
<evidence type="ECO:0000313" key="1">
    <source>
        <dbReference type="EMBL" id="PDO09438.1"/>
    </source>
</evidence>
<comment type="caution">
    <text evidence="1">The sequence shown here is derived from an EMBL/GenBank/DDBJ whole genome shotgun (WGS) entry which is preliminary data.</text>
</comment>
<gene>
    <name evidence="1" type="ORF">BLM47_12480</name>
</gene>
<evidence type="ECO:0000313" key="2">
    <source>
        <dbReference type="Proteomes" id="UP000243688"/>
    </source>
</evidence>
<accession>A0A2A6DWJ3</accession>
<organism evidence="1 2">
    <name type="scientific">Candidatus Reconcilbacillus cellulovorans</name>
    <dbReference type="NCBI Taxonomy" id="1906605"/>
    <lineage>
        <taxon>Bacteria</taxon>
        <taxon>Bacillati</taxon>
        <taxon>Bacillota</taxon>
        <taxon>Bacilli</taxon>
        <taxon>Bacillales</taxon>
        <taxon>Paenibacillaceae</taxon>
        <taxon>Candidatus Reconcilbacillus</taxon>
    </lineage>
</organism>